<accession>A0A1G6H072</accession>
<dbReference type="STRING" id="1464122.SAMN05421737_102216"/>
<dbReference type="GO" id="GO:0016020">
    <property type="term" value="C:membrane"/>
    <property type="evidence" value="ECO:0007669"/>
    <property type="project" value="InterPro"/>
</dbReference>
<feature type="transmembrane region" description="Helical" evidence="1">
    <location>
        <begin position="191"/>
        <end position="217"/>
    </location>
</feature>
<dbReference type="GO" id="GO:0016780">
    <property type="term" value="F:phosphotransferase activity, for other substituted phosphate groups"/>
    <property type="evidence" value="ECO:0007669"/>
    <property type="project" value="InterPro"/>
</dbReference>
<dbReference type="InterPro" id="IPR000462">
    <property type="entry name" value="CDP-OH_P_trans"/>
</dbReference>
<dbReference type="Proteomes" id="UP000242662">
    <property type="component" value="Unassembled WGS sequence"/>
</dbReference>
<reference evidence="3" key="1">
    <citation type="submission" date="2016-09" db="EMBL/GenBank/DDBJ databases">
        <authorList>
            <person name="Varghese N."/>
            <person name="Submissions S."/>
        </authorList>
    </citation>
    <scope>NUCLEOTIDE SEQUENCE [LARGE SCALE GENOMIC DNA]</scope>
    <source>
        <strain evidence="3">25nlg</strain>
    </source>
</reference>
<evidence type="ECO:0000256" key="1">
    <source>
        <dbReference type="SAM" id="Phobius"/>
    </source>
</evidence>
<dbReference type="RefSeq" id="WP_090774788.1">
    <property type="nucleotide sequence ID" value="NZ_FMYM01000002.1"/>
</dbReference>
<feature type="transmembrane region" description="Helical" evidence="1">
    <location>
        <begin position="81"/>
        <end position="99"/>
    </location>
</feature>
<dbReference type="EMBL" id="FMYM01000002">
    <property type="protein sequence ID" value="SDB87710.1"/>
    <property type="molecule type" value="Genomic_DNA"/>
</dbReference>
<organism evidence="2 3">
    <name type="scientific">Shouchella lonarensis</name>
    <dbReference type="NCBI Taxonomy" id="1464122"/>
    <lineage>
        <taxon>Bacteria</taxon>
        <taxon>Bacillati</taxon>
        <taxon>Bacillota</taxon>
        <taxon>Bacilli</taxon>
        <taxon>Bacillales</taxon>
        <taxon>Bacillaceae</taxon>
        <taxon>Shouchella</taxon>
    </lineage>
</organism>
<name>A0A1G6H072_9BACI</name>
<evidence type="ECO:0000313" key="3">
    <source>
        <dbReference type="Proteomes" id="UP000242662"/>
    </source>
</evidence>
<protein>
    <submittedName>
        <fullName evidence="2">Phosphatidylglycerophosphate synthase</fullName>
    </submittedName>
</protein>
<evidence type="ECO:0000313" key="2">
    <source>
        <dbReference type="EMBL" id="SDB87710.1"/>
    </source>
</evidence>
<gene>
    <name evidence="2" type="ORF">SAMN05421737_102216</name>
</gene>
<proteinExistence type="predicted"/>
<dbReference type="OrthoDB" id="269185at2"/>
<dbReference type="Pfam" id="PF01066">
    <property type="entry name" value="CDP-OH_P_transf"/>
    <property type="match status" value="1"/>
</dbReference>
<dbReference type="GO" id="GO:0008654">
    <property type="term" value="P:phospholipid biosynthetic process"/>
    <property type="evidence" value="ECO:0007669"/>
    <property type="project" value="InterPro"/>
</dbReference>
<feature type="transmembrane region" description="Helical" evidence="1">
    <location>
        <begin position="151"/>
        <end position="170"/>
    </location>
</feature>
<feature type="transmembrane region" description="Helical" evidence="1">
    <location>
        <begin position="223"/>
        <end position="243"/>
    </location>
</feature>
<dbReference type="AlphaFoldDB" id="A0A1G6H072"/>
<dbReference type="InterPro" id="IPR043130">
    <property type="entry name" value="CDP-OH_PTrfase_TM_dom"/>
</dbReference>
<keyword evidence="3" id="KW-1185">Reference proteome</keyword>
<keyword evidence="1" id="KW-0812">Transmembrane</keyword>
<keyword evidence="1" id="KW-1133">Transmembrane helix</keyword>
<keyword evidence="1" id="KW-0472">Membrane</keyword>
<dbReference type="Gene3D" id="1.20.120.1760">
    <property type="match status" value="1"/>
</dbReference>
<sequence>MTTEQKLATTWFDTAKVRTLRAQSQAYSTKEDLWSWYVLRRLSIFVTIVFLKCRLTPNAVSWLSAFFVVASGVWVMQATPLSFVIAFFCYNIGYLFDCVDGEMARLTGKTSRKGYFIDLLIQGATLPVYLSILLAILTMADRLQLSSSESVIVYGVVTCIIMALFIPISYQLTHATHADQRDPVNQIRTKALLWQFVGVLLGLPGFFVTSALLSVSVGMLLTGWYLVGFLLLMVCKVGARFVVTLRTFQ</sequence>
<feature type="transmembrane region" description="Helical" evidence="1">
    <location>
        <begin position="119"/>
        <end position="139"/>
    </location>
</feature>